<evidence type="ECO:0000313" key="2">
    <source>
        <dbReference type="EMBL" id="KAG0564511.1"/>
    </source>
</evidence>
<dbReference type="Proteomes" id="UP000822688">
    <property type="component" value="Chromosome 8"/>
</dbReference>
<feature type="compositionally biased region" description="Basic and acidic residues" evidence="1">
    <location>
        <begin position="141"/>
        <end position="159"/>
    </location>
</feature>
<feature type="compositionally biased region" description="Gly residues" evidence="1">
    <location>
        <begin position="82"/>
        <end position="91"/>
    </location>
</feature>
<dbReference type="EMBL" id="CM026429">
    <property type="protein sequence ID" value="KAG0564511.1"/>
    <property type="molecule type" value="Genomic_DNA"/>
</dbReference>
<dbReference type="GO" id="GO:0017053">
    <property type="term" value="C:transcription repressor complex"/>
    <property type="evidence" value="ECO:0007669"/>
    <property type="project" value="InterPro"/>
</dbReference>
<keyword evidence="3" id="KW-1185">Reference proteome</keyword>
<dbReference type="AlphaFoldDB" id="A0A8T0GXL5"/>
<feature type="compositionally biased region" description="Polar residues" evidence="1">
    <location>
        <begin position="208"/>
        <end position="218"/>
    </location>
</feature>
<name>A0A8T0GXL5_CERPU</name>
<accession>A0A8T0GXL5</accession>
<evidence type="ECO:0000313" key="3">
    <source>
        <dbReference type="Proteomes" id="UP000822688"/>
    </source>
</evidence>
<feature type="compositionally biased region" description="Polar residues" evidence="1">
    <location>
        <begin position="227"/>
        <end position="245"/>
    </location>
</feature>
<feature type="region of interest" description="Disordered" evidence="1">
    <location>
        <begin position="1"/>
        <end position="45"/>
    </location>
</feature>
<sequence length="460" mass="49350">MATRGPVSTEVDSPLAQAGNPTPEKVHSGVDGQGFRPLGMATPGPAAVDTTMSLGPARPIPGLTGQGHSNVAHQLSPLQQHGGVGQAGGHFAGSHTGTLPAHLSPHFGPQRQPQHGAGAGGTPRQHPQMGSGGLGPKVSRSHVEVRRRTPQDGGMESRAHPVVTRPVANMGQPVQGSPAGLGGSQLGKPQLMLHRPQGSPQEKGGQIQKPTASAQRQVIQRAHTRTAGWQTPLGQHTPGTPSGQSRMFYPHPVLNAQARSSPQEQGRQHPVAAVAPQQYSQQQPLRDGGPAGVKSLPIYPVMRTPVAGNHTNNHNDTAYRERPVESPIVVHIGDRKVRLVSESDPSSLYSLCRRWVRNEIPRADQRSGVRDVMNIPSLPRPSSVAEIESAGDYALDNGTKSDPDQCQPEIEKPVDSMTDEELLQSHIQHFKGVRRRSREERMRRIARYKPRLALLLPESG</sequence>
<dbReference type="PANTHER" id="PTHR37173:SF1">
    <property type="entry name" value="PROLINE-RICH FAMILY PROTEIN"/>
    <property type="match status" value="1"/>
</dbReference>
<feature type="region of interest" description="Disordered" evidence="1">
    <location>
        <begin position="81"/>
        <end position="293"/>
    </location>
</feature>
<evidence type="ECO:0000256" key="1">
    <source>
        <dbReference type="SAM" id="MobiDB-lite"/>
    </source>
</evidence>
<comment type="caution">
    <text evidence="2">The sequence shown here is derived from an EMBL/GenBank/DDBJ whole genome shotgun (WGS) entry which is preliminary data.</text>
</comment>
<protein>
    <submittedName>
        <fullName evidence="2">Uncharacterized protein</fullName>
    </submittedName>
</protein>
<dbReference type="Pfam" id="PF15306">
    <property type="entry name" value="LIN37"/>
    <property type="match status" value="1"/>
</dbReference>
<organism evidence="2 3">
    <name type="scientific">Ceratodon purpureus</name>
    <name type="common">Fire moss</name>
    <name type="synonym">Dicranum purpureum</name>
    <dbReference type="NCBI Taxonomy" id="3225"/>
    <lineage>
        <taxon>Eukaryota</taxon>
        <taxon>Viridiplantae</taxon>
        <taxon>Streptophyta</taxon>
        <taxon>Embryophyta</taxon>
        <taxon>Bryophyta</taxon>
        <taxon>Bryophytina</taxon>
        <taxon>Bryopsida</taxon>
        <taxon>Dicranidae</taxon>
        <taxon>Pseudoditrichales</taxon>
        <taxon>Ditrichaceae</taxon>
        <taxon>Ceratodon</taxon>
    </lineage>
</organism>
<reference evidence="2" key="1">
    <citation type="submission" date="2020-06" db="EMBL/GenBank/DDBJ databases">
        <title>WGS assembly of Ceratodon purpureus strain R40.</title>
        <authorList>
            <person name="Carey S.B."/>
            <person name="Jenkins J."/>
            <person name="Shu S."/>
            <person name="Lovell J.T."/>
            <person name="Sreedasyam A."/>
            <person name="Maumus F."/>
            <person name="Tiley G.P."/>
            <person name="Fernandez-Pozo N."/>
            <person name="Barry K."/>
            <person name="Chen C."/>
            <person name="Wang M."/>
            <person name="Lipzen A."/>
            <person name="Daum C."/>
            <person name="Saski C.A."/>
            <person name="Payton A.C."/>
            <person name="Mcbreen J.C."/>
            <person name="Conrad R.E."/>
            <person name="Kollar L.M."/>
            <person name="Olsson S."/>
            <person name="Huttunen S."/>
            <person name="Landis J.B."/>
            <person name="Wickett N.J."/>
            <person name="Johnson M.G."/>
            <person name="Rensing S.A."/>
            <person name="Grimwood J."/>
            <person name="Schmutz J."/>
            <person name="Mcdaniel S.F."/>
        </authorList>
    </citation>
    <scope>NUCLEOTIDE SEQUENCE</scope>
    <source>
        <strain evidence="2">R40</strain>
    </source>
</reference>
<proteinExistence type="predicted"/>
<dbReference type="InterPro" id="IPR028226">
    <property type="entry name" value="LIN37"/>
</dbReference>
<dbReference type="PANTHER" id="PTHR37173">
    <property type="entry name" value="HYDROXYPROLINE-RICH GLYCOPROTEIN FAMILY PROTEIN"/>
    <property type="match status" value="1"/>
</dbReference>
<gene>
    <name evidence="2" type="ORF">KC19_8G116300</name>
</gene>